<dbReference type="GO" id="GO:0006083">
    <property type="term" value="P:acetate metabolic process"/>
    <property type="evidence" value="ECO:0007669"/>
    <property type="project" value="InterPro"/>
</dbReference>
<reference evidence="5" key="1">
    <citation type="submission" date="2019-03" db="EMBL/GenBank/DDBJ databases">
        <title>Lake Tanganyika Metagenome-Assembled Genomes (MAGs).</title>
        <authorList>
            <person name="Tran P."/>
        </authorList>
    </citation>
    <scope>NUCLEOTIDE SEQUENCE</scope>
    <source>
        <strain evidence="5">K_DeepCast_65m_m2_066</strain>
    </source>
</reference>
<comment type="caution">
    <text evidence="5">The sequence shown here is derived from an EMBL/GenBank/DDBJ whole genome shotgun (WGS) entry which is preliminary data.</text>
</comment>
<gene>
    <name evidence="5" type="ORF">FJZ47_24980</name>
</gene>
<dbReference type="InterPro" id="IPR038460">
    <property type="entry name" value="AcetylCoA_hyd_C_sf"/>
</dbReference>
<dbReference type="InterPro" id="IPR026888">
    <property type="entry name" value="AcetylCoA_hyd_C"/>
</dbReference>
<keyword evidence="2" id="KW-0808">Transferase</keyword>
<dbReference type="GO" id="GO:0016787">
    <property type="term" value="F:hydrolase activity"/>
    <property type="evidence" value="ECO:0007669"/>
    <property type="project" value="UniProtKB-KW"/>
</dbReference>
<dbReference type="PANTHER" id="PTHR21432:SF20">
    <property type="entry name" value="ACETYL-COA HYDROLASE"/>
    <property type="match status" value="1"/>
</dbReference>
<accession>A0A937W7T2</accession>
<feature type="domain" description="Acetyl-CoA hydrolase/transferase N-terminal" evidence="3">
    <location>
        <begin position="15"/>
        <end position="171"/>
    </location>
</feature>
<protein>
    <submittedName>
        <fullName evidence="5">Acetyl-CoA hydrolase/transferase family protein</fullName>
    </submittedName>
</protein>
<dbReference type="Gene3D" id="3.40.1080.20">
    <property type="entry name" value="Acetyl-CoA hydrolase/transferase C-terminal domain"/>
    <property type="match status" value="1"/>
</dbReference>
<feature type="domain" description="Acetyl-CoA hydrolase/transferase C-terminal" evidence="4">
    <location>
        <begin position="279"/>
        <end position="432"/>
    </location>
</feature>
<dbReference type="Gene3D" id="3.30.750.70">
    <property type="entry name" value="4-hydroxybutyrate coenzyme like domains"/>
    <property type="match status" value="1"/>
</dbReference>
<evidence type="ECO:0000256" key="2">
    <source>
        <dbReference type="ARBA" id="ARBA00022679"/>
    </source>
</evidence>
<proteinExistence type="inferred from homology"/>
<dbReference type="Pfam" id="PF13336">
    <property type="entry name" value="AcetylCoA_hyd_C"/>
    <property type="match status" value="1"/>
</dbReference>
<comment type="similarity">
    <text evidence="1">Belongs to the acetyl-CoA hydrolase/transferase family.</text>
</comment>
<dbReference type="InterPro" id="IPR046433">
    <property type="entry name" value="ActCoA_hydro"/>
</dbReference>
<dbReference type="InterPro" id="IPR003702">
    <property type="entry name" value="ActCoA_hydro_N"/>
</dbReference>
<evidence type="ECO:0000259" key="3">
    <source>
        <dbReference type="Pfam" id="PF02550"/>
    </source>
</evidence>
<evidence type="ECO:0000259" key="4">
    <source>
        <dbReference type="Pfam" id="PF13336"/>
    </source>
</evidence>
<dbReference type="PANTHER" id="PTHR21432">
    <property type="entry name" value="ACETYL-COA HYDROLASE-RELATED"/>
    <property type="match status" value="1"/>
</dbReference>
<organism evidence="5 6">
    <name type="scientific">Tectimicrobiota bacterium</name>
    <dbReference type="NCBI Taxonomy" id="2528274"/>
    <lineage>
        <taxon>Bacteria</taxon>
        <taxon>Pseudomonadati</taxon>
        <taxon>Nitrospinota/Tectimicrobiota group</taxon>
        <taxon>Candidatus Tectimicrobiota</taxon>
    </lineage>
</organism>
<dbReference type="AlphaFoldDB" id="A0A937W7T2"/>
<dbReference type="GO" id="GO:0008775">
    <property type="term" value="F:acetate CoA-transferase activity"/>
    <property type="evidence" value="ECO:0007669"/>
    <property type="project" value="InterPro"/>
</dbReference>
<keyword evidence="5" id="KW-0378">Hydrolase</keyword>
<evidence type="ECO:0000313" key="6">
    <source>
        <dbReference type="Proteomes" id="UP000712673"/>
    </source>
</evidence>
<evidence type="ECO:0000313" key="5">
    <source>
        <dbReference type="EMBL" id="MBM3227034.1"/>
    </source>
</evidence>
<dbReference type="Proteomes" id="UP000712673">
    <property type="component" value="Unassembled WGS sequence"/>
</dbReference>
<dbReference type="Pfam" id="PF02550">
    <property type="entry name" value="AcetylCoA_hydro"/>
    <property type="match status" value="1"/>
</dbReference>
<evidence type="ECO:0000256" key="1">
    <source>
        <dbReference type="ARBA" id="ARBA00009632"/>
    </source>
</evidence>
<dbReference type="InterPro" id="IPR037171">
    <property type="entry name" value="NagB/RpiA_transferase-like"/>
</dbReference>
<dbReference type="EMBL" id="VGLS01001159">
    <property type="protein sequence ID" value="MBM3227034.1"/>
    <property type="molecule type" value="Genomic_DNA"/>
</dbReference>
<dbReference type="SUPFAM" id="SSF100950">
    <property type="entry name" value="NagB/RpiA/CoA transferase-like"/>
    <property type="match status" value="2"/>
</dbReference>
<name>A0A937W7T2_UNCTE</name>
<sequence>MGVPPSHTGQPVPTARRVCTPQEAAALVRSGDTIAISANANTPRLFLEALFARAAELAGVEIMHMRLVGSFPAATPELAQHIRFNPLLVPEALRSGVAAGYVDYTPAHFHQISALFADGPRQLDVAVVAVAPPAADGTCSYGAYVGFMDQARQVARTVIAEVNAQMPDTAGATRFPLACADAVLLADYPLPENPRPVMTDVERQLGAHVAALIRDGDCLQVGGGAVPAAVAECLTARQDLGIHTELFTDWMVDLIEQGCINGARKNFDRGKVVTSFCRGTQRLYAFIHNNPQVEFHPIEYTNDPYRIGLLDNVVAINAAVQIDLTGQVNSESLGTRQMSGTGGLVDFVRGAARSQGGRSIIAIPSTALGGTVSRIVPAFEPGTAVTVLRAEAHWIVTEYGACNLRGMTLRERARALIDIAHPAFREPLTEAARARRLLA</sequence>
<dbReference type="Gene3D" id="3.40.1080.10">
    <property type="entry name" value="Glutaconate Coenzyme A-transferase"/>
    <property type="match status" value="1"/>
</dbReference>